<dbReference type="PANTHER" id="PTHR43133">
    <property type="entry name" value="RNA POLYMERASE ECF-TYPE SIGMA FACTO"/>
    <property type="match status" value="1"/>
</dbReference>
<dbReference type="Proteomes" id="UP000078090">
    <property type="component" value="Unassembled WGS sequence"/>
</dbReference>
<name>A0A177LY14_METMH</name>
<dbReference type="AlphaFoldDB" id="A0A177LY14"/>
<comment type="caution">
    <text evidence="6">The sequence shown here is derived from an EMBL/GenBank/DDBJ whole genome shotgun (WGS) entry which is preliminary data.</text>
</comment>
<dbReference type="InterPro" id="IPR013325">
    <property type="entry name" value="RNA_pol_sigma_r2"/>
</dbReference>
<dbReference type="Gene3D" id="1.10.10.10">
    <property type="entry name" value="Winged helix-like DNA-binding domain superfamily/Winged helix DNA-binding domain"/>
    <property type="match status" value="1"/>
</dbReference>
<dbReference type="SUPFAM" id="SSF88946">
    <property type="entry name" value="Sigma2 domain of RNA polymerase sigma factors"/>
    <property type="match status" value="1"/>
</dbReference>
<dbReference type="OrthoDB" id="6689546at2"/>
<dbReference type="NCBIfam" id="TIGR02937">
    <property type="entry name" value="sigma70-ECF"/>
    <property type="match status" value="1"/>
</dbReference>
<evidence type="ECO:0000256" key="4">
    <source>
        <dbReference type="ARBA" id="ARBA00023163"/>
    </source>
</evidence>
<dbReference type="Pfam" id="PF04542">
    <property type="entry name" value="Sigma70_r2"/>
    <property type="match status" value="1"/>
</dbReference>
<dbReference type="InterPro" id="IPR007627">
    <property type="entry name" value="RNA_pol_sigma70_r2"/>
</dbReference>
<dbReference type="RefSeq" id="WP_064010335.1">
    <property type="nucleotide sequence ID" value="NZ_LUUG01000114.1"/>
</dbReference>
<evidence type="ECO:0000313" key="7">
    <source>
        <dbReference type="Proteomes" id="UP000078090"/>
    </source>
</evidence>
<evidence type="ECO:0000256" key="3">
    <source>
        <dbReference type="ARBA" id="ARBA00023082"/>
    </source>
</evidence>
<reference evidence="6 7" key="1">
    <citation type="submission" date="2016-03" db="EMBL/GenBank/DDBJ databases">
        <authorList>
            <person name="Ploux O."/>
        </authorList>
    </citation>
    <scope>NUCLEOTIDE SEQUENCE [LARGE SCALE GENOMIC DNA]</scope>
    <source>
        <strain evidence="6 7">R-45363</strain>
    </source>
</reference>
<dbReference type="GO" id="GO:0016987">
    <property type="term" value="F:sigma factor activity"/>
    <property type="evidence" value="ECO:0007669"/>
    <property type="project" value="UniProtKB-KW"/>
</dbReference>
<organism evidence="6 7">
    <name type="scientific">Methylomonas methanica</name>
    <dbReference type="NCBI Taxonomy" id="421"/>
    <lineage>
        <taxon>Bacteria</taxon>
        <taxon>Pseudomonadati</taxon>
        <taxon>Pseudomonadota</taxon>
        <taxon>Gammaproteobacteria</taxon>
        <taxon>Methylococcales</taxon>
        <taxon>Methylococcaceae</taxon>
        <taxon>Methylomonas</taxon>
    </lineage>
</organism>
<dbReference type="PANTHER" id="PTHR43133:SF63">
    <property type="entry name" value="RNA POLYMERASE SIGMA FACTOR FECI-RELATED"/>
    <property type="match status" value="1"/>
</dbReference>
<protein>
    <recommendedName>
        <fullName evidence="5">RNA polymerase sigma-70 region 2 domain-containing protein</fullName>
    </recommendedName>
</protein>
<dbReference type="EMBL" id="LUUG01000114">
    <property type="protein sequence ID" value="OAH97914.1"/>
    <property type="molecule type" value="Genomic_DNA"/>
</dbReference>
<gene>
    <name evidence="6" type="ORF">A1332_20990</name>
</gene>
<sequence>MNSHYPPLTTAYLRHQSELQQFLLRQVNCRETAADLLQDTFLHIADYPGQDAIINCRAFLYRVAGNLALDYLRSQARQHARDGGTLDEDWLCPSPQPERFVQSEQQWSAIESWLHSIPLLNRQILWARRLDGKRQRQIAAELCVPERRVEHILYRTGQMLAATSLHDG</sequence>
<dbReference type="InterPro" id="IPR039425">
    <property type="entry name" value="RNA_pol_sigma-70-like"/>
</dbReference>
<dbReference type="InterPro" id="IPR014284">
    <property type="entry name" value="RNA_pol_sigma-70_dom"/>
</dbReference>
<dbReference type="Gene3D" id="1.10.1740.10">
    <property type="match status" value="1"/>
</dbReference>
<dbReference type="InterPro" id="IPR036388">
    <property type="entry name" value="WH-like_DNA-bd_sf"/>
</dbReference>
<accession>A0A177LY14</accession>
<evidence type="ECO:0000256" key="1">
    <source>
        <dbReference type="ARBA" id="ARBA00010641"/>
    </source>
</evidence>
<proteinExistence type="inferred from homology"/>
<keyword evidence="2" id="KW-0805">Transcription regulation</keyword>
<comment type="similarity">
    <text evidence="1">Belongs to the sigma-70 factor family. ECF subfamily.</text>
</comment>
<feature type="domain" description="RNA polymerase sigma-70 region 2" evidence="5">
    <location>
        <begin position="12"/>
        <end position="77"/>
    </location>
</feature>
<dbReference type="SUPFAM" id="SSF88659">
    <property type="entry name" value="Sigma3 and sigma4 domains of RNA polymerase sigma factors"/>
    <property type="match status" value="1"/>
</dbReference>
<evidence type="ECO:0000313" key="6">
    <source>
        <dbReference type="EMBL" id="OAH97914.1"/>
    </source>
</evidence>
<evidence type="ECO:0000256" key="2">
    <source>
        <dbReference type="ARBA" id="ARBA00023015"/>
    </source>
</evidence>
<evidence type="ECO:0000259" key="5">
    <source>
        <dbReference type="Pfam" id="PF04542"/>
    </source>
</evidence>
<dbReference type="GO" id="GO:0006352">
    <property type="term" value="P:DNA-templated transcription initiation"/>
    <property type="evidence" value="ECO:0007669"/>
    <property type="project" value="InterPro"/>
</dbReference>
<dbReference type="InterPro" id="IPR013324">
    <property type="entry name" value="RNA_pol_sigma_r3/r4-like"/>
</dbReference>
<keyword evidence="4" id="KW-0804">Transcription</keyword>
<keyword evidence="3" id="KW-0731">Sigma factor</keyword>